<feature type="transmembrane region" description="Helical" evidence="6">
    <location>
        <begin position="172"/>
        <end position="191"/>
    </location>
</feature>
<dbReference type="RefSeq" id="WP_369332251.1">
    <property type="nucleotide sequence ID" value="NZ_JAULBC010000011.1"/>
</dbReference>
<feature type="transmembrane region" description="Helical" evidence="6">
    <location>
        <begin position="53"/>
        <end position="71"/>
    </location>
</feature>
<reference evidence="7 8" key="1">
    <citation type="submission" date="2023-07" db="EMBL/GenBank/DDBJ databases">
        <authorList>
            <person name="Lian W.-H."/>
        </authorList>
    </citation>
    <scope>NUCLEOTIDE SEQUENCE [LARGE SCALE GENOMIC DNA]</scope>
    <source>
        <strain evidence="7 8">SYSU DXS3180</strain>
    </source>
</reference>
<feature type="transmembrane region" description="Helical" evidence="6">
    <location>
        <begin position="83"/>
        <end position="106"/>
    </location>
</feature>
<keyword evidence="5 6" id="KW-0472">Membrane</keyword>
<dbReference type="SUPFAM" id="SSF103473">
    <property type="entry name" value="MFS general substrate transporter"/>
    <property type="match status" value="1"/>
</dbReference>
<keyword evidence="8" id="KW-1185">Reference proteome</keyword>
<feature type="transmembrane region" description="Helical" evidence="6">
    <location>
        <begin position="12"/>
        <end position="33"/>
    </location>
</feature>
<protein>
    <submittedName>
        <fullName evidence="7">Beta-carotene 15,15'-monooxygenase</fullName>
    </submittedName>
</protein>
<proteinExistence type="predicted"/>
<dbReference type="EMBL" id="JAULBC010000011">
    <property type="protein sequence ID" value="MEX6690835.1"/>
    <property type="molecule type" value="Genomic_DNA"/>
</dbReference>
<organism evidence="7 8">
    <name type="scientific">Danxiaibacter flavus</name>
    <dbReference type="NCBI Taxonomy" id="3049108"/>
    <lineage>
        <taxon>Bacteria</taxon>
        <taxon>Pseudomonadati</taxon>
        <taxon>Bacteroidota</taxon>
        <taxon>Chitinophagia</taxon>
        <taxon>Chitinophagales</taxon>
        <taxon>Chitinophagaceae</taxon>
        <taxon>Danxiaibacter</taxon>
    </lineage>
</organism>
<evidence type="ECO:0000313" key="8">
    <source>
        <dbReference type="Proteomes" id="UP001560573"/>
    </source>
</evidence>
<feature type="transmembrane region" description="Helical" evidence="6">
    <location>
        <begin position="373"/>
        <end position="399"/>
    </location>
</feature>
<accession>A0ABV3ZMT2</accession>
<feature type="transmembrane region" description="Helical" evidence="6">
    <location>
        <begin position="112"/>
        <end position="131"/>
    </location>
</feature>
<feature type="transmembrane region" description="Helical" evidence="6">
    <location>
        <begin position="239"/>
        <end position="256"/>
    </location>
</feature>
<feature type="transmembrane region" description="Helical" evidence="6">
    <location>
        <begin position="340"/>
        <end position="361"/>
    </location>
</feature>
<feature type="transmembrane region" description="Helical" evidence="6">
    <location>
        <begin position="493"/>
        <end position="514"/>
    </location>
</feature>
<evidence type="ECO:0000256" key="2">
    <source>
        <dbReference type="ARBA" id="ARBA00022448"/>
    </source>
</evidence>
<comment type="subcellular location">
    <subcellularLocation>
        <location evidence="1">Membrane</location>
        <topology evidence="1">Multi-pass membrane protein</topology>
    </subcellularLocation>
</comment>
<dbReference type="PANTHER" id="PTHR42718">
    <property type="entry name" value="MAJOR FACILITATOR SUPERFAMILY MULTIDRUG TRANSPORTER MFSC"/>
    <property type="match status" value="1"/>
</dbReference>
<feature type="transmembrane region" description="Helical" evidence="6">
    <location>
        <begin position="311"/>
        <end position="333"/>
    </location>
</feature>
<keyword evidence="4 6" id="KW-1133">Transmembrane helix</keyword>
<dbReference type="PANTHER" id="PTHR42718:SF9">
    <property type="entry name" value="MAJOR FACILITATOR SUPERFAMILY MULTIDRUG TRANSPORTER MFSC"/>
    <property type="match status" value="1"/>
</dbReference>
<gene>
    <name evidence="7" type="ORF">QTN47_25225</name>
</gene>
<name>A0ABV3ZMT2_9BACT</name>
<dbReference type="Proteomes" id="UP001560573">
    <property type="component" value="Unassembled WGS sequence"/>
</dbReference>
<keyword evidence="3 6" id="KW-0812">Transmembrane</keyword>
<sequence length="529" mass="60422">MSSSFPIFKSWVPDWLVKIVLFSTILPSMVLFFLPLANINAAAGHYGGEPADIQFAVALFYAGYAGFYALERRFFSYLATKEYFVIFTVLQILLSTACYFTSQLYVFFPLRFIQGMLFASTVNLSLALMFTRLKSERAREVSFSVFFCMLLLAMPFNNLITADVIDSFNFNIVYKCTVFSYLPGLLLVLTAMNNIRLNVRFPLYKLDWQSFVLLSLLLVAFGYCMIYGQEYYWLTDRRILSVCIACAFMLLVFILRQRSMKRPYTDLRVFSSRNFKVGLLLLLILYICRFASGITNNFFTIALKFDPMHVSYINTFNIAGLIAGVILSCCLILQKKKIRLIWLPGFALLFVFHFIMLFLFNPEANPDVFFLPLFLQGLGVGMLLVPIIVFSISSVSVVLGSSASAFLLIMRYVGFCLSIALINYYELYGRSKHYNTFQENLTSADIPVKKQLAMGAGRLAARGLLKTEAYTGTPKLMINAINTQTHLHFAMDYYERMCWLLLTTILLIALFPYLNRTMVNLRSKQLSPA</sequence>
<evidence type="ECO:0000256" key="3">
    <source>
        <dbReference type="ARBA" id="ARBA00022692"/>
    </source>
</evidence>
<feature type="transmembrane region" description="Helical" evidence="6">
    <location>
        <begin position="277"/>
        <end position="299"/>
    </location>
</feature>
<evidence type="ECO:0000256" key="4">
    <source>
        <dbReference type="ARBA" id="ARBA00022989"/>
    </source>
</evidence>
<comment type="caution">
    <text evidence="7">The sequence shown here is derived from an EMBL/GenBank/DDBJ whole genome shotgun (WGS) entry which is preliminary data.</text>
</comment>
<feature type="transmembrane region" description="Helical" evidence="6">
    <location>
        <begin position="143"/>
        <end position="160"/>
    </location>
</feature>
<evidence type="ECO:0000313" key="7">
    <source>
        <dbReference type="EMBL" id="MEX6690835.1"/>
    </source>
</evidence>
<evidence type="ECO:0000256" key="1">
    <source>
        <dbReference type="ARBA" id="ARBA00004141"/>
    </source>
</evidence>
<evidence type="ECO:0000256" key="6">
    <source>
        <dbReference type="SAM" id="Phobius"/>
    </source>
</evidence>
<dbReference type="InterPro" id="IPR036259">
    <property type="entry name" value="MFS_trans_sf"/>
</dbReference>
<keyword evidence="2" id="KW-0813">Transport</keyword>
<evidence type="ECO:0000256" key="5">
    <source>
        <dbReference type="ARBA" id="ARBA00023136"/>
    </source>
</evidence>
<feature type="transmembrane region" description="Helical" evidence="6">
    <location>
        <begin position="406"/>
        <end position="425"/>
    </location>
</feature>
<feature type="transmembrane region" description="Helical" evidence="6">
    <location>
        <begin position="211"/>
        <end position="233"/>
    </location>
</feature>